<dbReference type="EMBL" id="HE573026">
    <property type="protein sequence ID" value="CCC51183.1"/>
    <property type="molecule type" value="Genomic_DNA"/>
</dbReference>
<evidence type="ECO:0000313" key="1">
    <source>
        <dbReference type="EMBL" id="CCC51183.1"/>
    </source>
</evidence>
<protein>
    <submittedName>
        <fullName evidence="1">Uncharacterized protein</fullName>
    </submittedName>
</protein>
<sequence>MPFTDFNLLIFPQCNHAFEKGVKSCDVKRHQINKTKRNKKSEIKKHSNSHACAQTCLYHFFSLLPHSLSPVPFHTPLVCSHKRKTHARVARSSDRWLRFAAFYSPITAIANITTVTIIITCVVN</sequence>
<reference evidence="1" key="1">
    <citation type="journal article" date="2012" name="Proc. Natl. Acad. Sci. U.S.A.">
        <title>Antigenic diversity is generated by distinct evolutionary mechanisms in African trypanosome species.</title>
        <authorList>
            <person name="Jackson A.P."/>
            <person name="Berry A."/>
            <person name="Aslett M."/>
            <person name="Allison H.C."/>
            <person name="Burton P."/>
            <person name="Vavrova-Anderson J."/>
            <person name="Brown R."/>
            <person name="Browne H."/>
            <person name="Corton N."/>
            <person name="Hauser H."/>
            <person name="Gamble J."/>
            <person name="Gilderthorp R."/>
            <person name="Marcello L."/>
            <person name="McQuillan J."/>
            <person name="Otto T.D."/>
            <person name="Quail M.A."/>
            <person name="Sanders M.J."/>
            <person name="van Tonder A."/>
            <person name="Ginger M.L."/>
            <person name="Field M.C."/>
            <person name="Barry J.D."/>
            <person name="Hertz-Fowler C."/>
            <person name="Berriman M."/>
        </authorList>
    </citation>
    <scope>NUCLEOTIDE SEQUENCE</scope>
    <source>
        <strain evidence="1">Y486</strain>
    </source>
</reference>
<gene>
    <name evidence="1" type="ORF">TVY486_1002360</name>
</gene>
<proteinExistence type="predicted"/>
<dbReference type="VEuPathDB" id="TriTrypDB:TvY486_1002360"/>
<accession>G0U5N2</accession>
<dbReference type="AlphaFoldDB" id="G0U5N2"/>
<name>G0U5N2_TRYVY</name>
<organism evidence="1">
    <name type="scientific">Trypanosoma vivax (strain Y486)</name>
    <dbReference type="NCBI Taxonomy" id="1055687"/>
    <lineage>
        <taxon>Eukaryota</taxon>
        <taxon>Discoba</taxon>
        <taxon>Euglenozoa</taxon>
        <taxon>Kinetoplastea</taxon>
        <taxon>Metakinetoplastina</taxon>
        <taxon>Trypanosomatida</taxon>
        <taxon>Trypanosomatidae</taxon>
        <taxon>Trypanosoma</taxon>
        <taxon>Duttonella</taxon>
    </lineage>
</organism>